<reference evidence="1 2" key="1">
    <citation type="submission" date="2015-04" db="EMBL/GenBank/DDBJ databases">
        <title>Complete genome sequence of Schizopora paradoxa KUC8140, a cosmopolitan wood degrader in East Asia.</title>
        <authorList>
            <consortium name="DOE Joint Genome Institute"/>
            <person name="Min B."/>
            <person name="Park H."/>
            <person name="Jang Y."/>
            <person name="Kim J.-J."/>
            <person name="Kim K.H."/>
            <person name="Pangilinan J."/>
            <person name="Lipzen A."/>
            <person name="Riley R."/>
            <person name="Grigoriev I.V."/>
            <person name="Spatafora J.W."/>
            <person name="Choi I.-G."/>
        </authorList>
    </citation>
    <scope>NUCLEOTIDE SEQUENCE [LARGE SCALE GENOMIC DNA]</scope>
    <source>
        <strain evidence="1 2">KUC8140</strain>
    </source>
</reference>
<gene>
    <name evidence="1" type="ORF">SCHPADRAFT_529643</name>
</gene>
<dbReference type="OrthoDB" id="3051094at2759"/>
<dbReference type="EMBL" id="KQ086033">
    <property type="protein sequence ID" value="KLO10179.1"/>
    <property type="molecule type" value="Genomic_DNA"/>
</dbReference>
<evidence type="ECO:0000313" key="1">
    <source>
        <dbReference type="EMBL" id="KLO10179.1"/>
    </source>
</evidence>
<accession>A0A0H2REE1</accession>
<dbReference type="Proteomes" id="UP000053477">
    <property type="component" value="Unassembled WGS sequence"/>
</dbReference>
<proteinExistence type="predicted"/>
<protein>
    <submittedName>
        <fullName evidence="1">Uncharacterized protein</fullName>
    </submittedName>
</protein>
<dbReference type="InParanoid" id="A0A0H2REE1"/>
<dbReference type="AlphaFoldDB" id="A0A0H2REE1"/>
<name>A0A0H2REE1_9AGAM</name>
<organism evidence="1 2">
    <name type="scientific">Schizopora paradoxa</name>
    <dbReference type="NCBI Taxonomy" id="27342"/>
    <lineage>
        <taxon>Eukaryota</taxon>
        <taxon>Fungi</taxon>
        <taxon>Dikarya</taxon>
        <taxon>Basidiomycota</taxon>
        <taxon>Agaricomycotina</taxon>
        <taxon>Agaricomycetes</taxon>
        <taxon>Hymenochaetales</taxon>
        <taxon>Schizoporaceae</taxon>
        <taxon>Schizopora</taxon>
    </lineage>
</organism>
<sequence>MLASASAVVTDLKAKFNVMANQRKFPTLPDEILSIIFEMIYRSLPSGHGKIVTELSLVSRRFRNVIVGLPVLWSKISLPYLPRKSAELLASRAKAHPLSLSLDDEYSWNSKEPEDVRILGMYELAVSLSSRIRKLSIFISEFSTPSLDAIQQACSDAHFPSLSELTLNCYAESPRRCRTLCREWNMPSLTTLSVVNILPTLPHDVTLNIQTLSIDANKDTNLGHDDSWRPAEIIAFLFSFSSVKDLHVSTRLFNVRIQNQQSDPRMKMESVERLTLHLPNTKSATESNILHLIKFPSLTSFKLDLGLSDLEDLDEALKHVKFLATPASVTDVTLAVGAEMDSVGRAPLHVIEEWCNRFEGLKSFTLDSDRSRSHGLLAFTGSIDVLKVVNRKEGGEGMPDCFLSKLMPLWVRPHRTAVIGVEENGDGIDRTETIRFIDSDSDSESD</sequence>
<evidence type="ECO:0000313" key="2">
    <source>
        <dbReference type="Proteomes" id="UP000053477"/>
    </source>
</evidence>
<keyword evidence="2" id="KW-1185">Reference proteome</keyword>